<evidence type="ECO:0000313" key="10">
    <source>
        <dbReference type="Proteomes" id="UP001346149"/>
    </source>
</evidence>
<protein>
    <recommendedName>
        <fullName evidence="8">SHSP domain-containing protein</fullName>
    </recommendedName>
</protein>
<dbReference type="Proteomes" id="UP001346149">
    <property type="component" value="Unassembled WGS sequence"/>
</dbReference>
<evidence type="ECO:0000256" key="6">
    <source>
        <dbReference type="SAM" id="MobiDB-lite"/>
    </source>
</evidence>
<comment type="caution">
    <text evidence="9">The sequence shown here is derived from an EMBL/GenBank/DDBJ whole genome shotgun (WGS) entry which is preliminary data.</text>
</comment>
<dbReference type="SUPFAM" id="SSF49764">
    <property type="entry name" value="HSP20-like chaperones"/>
    <property type="match status" value="1"/>
</dbReference>
<dbReference type="Gene3D" id="2.60.40.790">
    <property type="match status" value="1"/>
</dbReference>
<dbReference type="CDD" id="cd06464">
    <property type="entry name" value="ACD_sHsps-like"/>
    <property type="match status" value="1"/>
</dbReference>
<keyword evidence="7" id="KW-0812">Transmembrane</keyword>
<organism evidence="9 10">
    <name type="scientific">Trapa natans</name>
    <name type="common">Water chestnut</name>
    <dbReference type="NCBI Taxonomy" id="22666"/>
    <lineage>
        <taxon>Eukaryota</taxon>
        <taxon>Viridiplantae</taxon>
        <taxon>Streptophyta</taxon>
        <taxon>Embryophyta</taxon>
        <taxon>Tracheophyta</taxon>
        <taxon>Spermatophyta</taxon>
        <taxon>Magnoliopsida</taxon>
        <taxon>eudicotyledons</taxon>
        <taxon>Gunneridae</taxon>
        <taxon>Pentapetalae</taxon>
        <taxon>rosids</taxon>
        <taxon>malvids</taxon>
        <taxon>Myrtales</taxon>
        <taxon>Lythraceae</taxon>
        <taxon>Trapa</taxon>
    </lineage>
</organism>
<evidence type="ECO:0000259" key="8">
    <source>
        <dbReference type="PROSITE" id="PS01031"/>
    </source>
</evidence>
<keyword evidence="7" id="KW-0472">Membrane</keyword>
<dbReference type="Pfam" id="PF00011">
    <property type="entry name" value="HSP20"/>
    <property type="match status" value="1"/>
</dbReference>
<dbReference type="InterPro" id="IPR008978">
    <property type="entry name" value="HSP20-like_chaperone"/>
</dbReference>
<reference evidence="9 10" key="1">
    <citation type="journal article" date="2023" name="Hortic Res">
        <title>Pangenome of water caltrop reveals structural variations and asymmetric subgenome divergence after allopolyploidization.</title>
        <authorList>
            <person name="Zhang X."/>
            <person name="Chen Y."/>
            <person name="Wang L."/>
            <person name="Yuan Y."/>
            <person name="Fang M."/>
            <person name="Shi L."/>
            <person name="Lu R."/>
            <person name="Comes H.P."/>
            <person name="Ma Y."/>
            <person name="Chen Y."/>
            <person name="Huang G."/>
            <person name="Zhou Y."/>
            <person name="Zheng Z."/>
            <person name="Qiu Y."/>
        </authorList>
    </citation>
    <scope>NUCLEOTIDE SEQUENCE [LARGE SCALE GENOMIC DNA]</scope>
    <source>
        <strain evidence="9">F231</strain>
    </source>
</reference>
<feature type="compositionally biased region" description="Basic and acidic residues" evidence="6">
    <location>
        <begin position="270"/>
        <end position="282"/>
    </location>
</feature>
<feature type="transmembrane region" description="Helical" evidence="7">
    <location>
        <begin position="315"/>
        <end position="335"/>
    </location>
</feature>
<dbReference type="InterPro" id="IPR002068">
    <property type="entry name" value="A-crystallin/Hsp20_dom"/>
</dbReference>
<dbReference type="PROSITE" id="PS01031">
    <property type="entry name" value="SHSP"/>
    <property type="match status" value="1"/>
</dbReference>
<keyword evidence="2" id="KW-1003">Cell membrane</keyword>
<dbReference type="AlphaFoldDB" id="A0AAN7QVI8"/>
<evidence type="ECO:0000256" key="5">
    <source>
        <dbReference type="RuleBase" id="RU003616"/>
    </source>
</evidence>
<evidence type="ECO:0000313" key="9">
    <source>
        <dbReference type="EMBL" id="KAK4776808.1"/>
    </source>
</evidence>
<proteinExistence type="inferred from homology"/>
<name>A0AAN7QVI8_TRANT</name>
<dbReference type="GO" id="GO:0005886">
    <property type="term" value="C:plasma membrane"/>
    <property type="evidence" value="ECO:0007669"/>
    <property type="project" value="UniProtKB-SubCell"/>
</dbReference>
<evidence type="ECO:0000256" key="2">
    <source>
        <dbReference type="ARBA" id="ARBA00022475"/>
    </source>
</evidence>
<evidence type="ECO:0000256" key="3">
    <source>
        <dbReference type="ARBA" id="ARBA00022821"/>
    </source>
</evidence>
<dbReference type="EMBL" id="JAXQNO010000018">
    <property type="protein sequence ID" value="KAK4776808.1"/>
    <property type="molecule type" value="Genomic_DNA"/>
</dbReference>
<feature type="region of interest" description="Disordered" evidence="6">
    <location>
        <begin position="110"/>
        <end position="284"/>
    </location>
</feature>
<dbReference type="PANTHER" id="PTHR43670:SF114">
    <property type="entry name" value="OS05G0592000 PROTEIN"/>
    <property type="match status" value="1"/>
</dbReference>
<dbReference type="GO" id="GO:0034605">
    <property type="term" value="P:cellular response to heat"/>
    <property type="evidence" value="ECO:0007669"/>
    <property type="project" value="TreeGrafter"/>
</dbReference>
<feature type="compositionally biased region" description="Polar residues" evidence="6">
    <location>
        <begin position="124"/>
        <end position="135"/>
    </location>
</feature>
<sequence length="348" mass="38487">MAANQKTTSISSQVVYEDFQPKSEWVEDAAANILTVNLPGFTRDKIRITYSEKPPRMTVRGERLVREGTGSRFSKEFPIPENCRLNEMKAKFDLREVLTITMPKKNITQVVAQPKDTVPKEQKQPQQEDLSNRSSVAAPANDQTKPPHKKPQEKTGSSPESTAATDATVAASVRLKEPEKKMDEKTQKAPHPDLPKPRIQEGKTPSKADGQKQADDRVAQPFRPLEDTSRPNPQKIQKEISKTAAVPDAQKSTHEQGKSGQDQKPVDQNALKEKDHQPRGKEMASQIFERIGKETVEFAAAAKRAMVGMEEERKLLVNAGVAVLIIVAVGAYVGYKLSSSSGSQSRNN</sequence>
<evidence type="ECO:0000256" key="4">
    <source>
        <dbReference type="PROSITE-ProRule" id="PRU00285"/>
    </source>
</evidence>
<gene>
    <name evidence="9" type="ORF">SAY86_005496</name>
</gene>
<accession>A0AAN7QVI8</accession>
<evidence type="ECO:0000256" key="7">
    <source>
        <dbReference type="SAM" id="Phobius"/>
    </source>
</evidence>
<dbReference type="PANTHER" id="PTHR43670">
    <property type="entry name" value="HEAT SHOCK PROTEIN 26"/>
    <property type="match status" value="1"/>
</dbReference>
<keyword evidence="7" id="KW-1133">Transmembrane helix</keyword>
<keyword evidence="10" id="KW-1185">Reference proteome</keyword>
<keyword evidence="3" id="KW-0611">Plant defense</keyword>
<dbReference type="GO" id="GO:0006952">
    <property type="term" value="P:defense response"/>
    <property type="evidence" value="ECO:0007669"/>
    <property type="project" value="UniProtKB-KW"/>
</dbReference>
<comment type="similarity">
    <text evidence="4 5">Belongs to the small heat shock protein (HSP20) family.</text>
</comment>
<feature type="domain" description="SHSP" evidence="8">
    <location>
        <begin position="14"/>
        <end position="121"/>
    </location>
</feature>
<feature type="compositionally biased region" description="Low complexity" evidence="6">
    <location>
        <begin position="161"/>
        <end position="173"/>
    </location>
</feature>
<feature type="compositionally biased region" description="Basic and acidic residues" evidence="6">
    <location>
        <begin position="174"/>
        <end position="229"/>
    </location>
</feature>
<comment type="subcellular location">
    <subcellularLocation>
        <location evidence="1">Cell membrane</location>
        <topology evidence="1">Single-pass membrane protein</topology>
    </subcellularLocation>
</comment>
<evidence type="ECO:0000256" key="1">
    <source>
        <dbReference type="ARBA" id="ARBA00004162"/>
    </source>
</evidence>